<evidence type="ECO:0000313" key="7">
    <source>
        <dbReference type="EMBL" id="GAA1760870.1"/>
    </source>
</evidence>
<evidence type="ECO:0000259" key="6">
    <source>
        <dbReference type="PROSITE" id="PS50921"/>
    </source>
</evidence>
<gene>
    <name evidence="7" type="ORF">GCM10009767_19950</name>
</gene>
<dbReference type="Pfam" id="PF03861">
    <property type="entry name" value="ANTAR"/>
    <property type="match status" value="1"/>
</dbReference>
<dbReference type="Pfam" id="PF13185">
    <property type="entry name" value="GAF_2"/>
    <property type="match status" value="1"/>
</dbReference>
<proteinExistence type="predicted"/>
<keyword evidence="2" id="KW-0418">Kinase</keyword>
<evidence type="ECO:0000256" key="5">
    <source>
        <dbReference type="SAM" id="MobiDB-lite"/>
    </source>
</evidence>
<organism evidence="7 8">
    <name type="scientific">Kocuria aegyptia</name>
    <dbReference type="NCBI Taxonomy" id="330943"/>
    <lineage>
        <taxon>Bacteria</taxon>
        <taxon>Bacillati</taxon>
        <taxon>Actinomycetota</taxon>
        <taxon>Actinomycetes</taxon>
        <taxon>Micrococcales</taxon>
        <taxon>Micrococcaceae</taxon>
        <taxon>Kocuria</taxon>
    </lineage>
</organism>
<dbReference type="Proteomes" id="UP001501204">
    <property type="component" value="Unassembled WGS sequence"/>
</dbReference>
<comment type="caution">
    <text evidence="7">The sequence shown here is derived from an EMBL/GenBank/DDBJ whole genome shotgun (WGS) entry which is preliminary data.</text>
</comment>
<evidence type="ECO:0000256" key="4">
    <source>
        <dbReference type="ARBA" id="ARBA00023163"/>
    </source>
</evidence>
<dbReference type="InterPro" id="IPR029016">
    <property type="entry name" value="GAF-like_dom_sf"/>
</dbReference>
<keyword evidence="4" id="KW-0804">Transcription</keyword>
<dbReference type="InterPro" id="IPR003018">
    <property type="entry name" value="GAF"/>
</dbReference>
<dbReference type="Gene3D" id="3.30.450.40">
    <property type="match status" value="1"/>
</dbReference>
<dbReference type="SUPFAM" id="SSF52172">
    <property type="entry name" value="CheY-like"/>
    <property type="match status" value="1"/>
</dbReference>
<dbReference type="Gene3D" id="1.10.10.10">
    <property type="entry name" value="Winged helix-like DNA-binding domain superfamily/Winged helix DNA-binding domain"/>
    <property type="match status" value="1"/>
</dbReference>
<keyword evidence="1" id="KW-0808">Transferase</keyword>
<sequence>MVKQPAARWPASVPPDLTSRSVRSQGQCPAAVGAVGDVGDAVLLPRRLPSALPAVVRCALNHHGTRHMIDSPAGASTRDVMHEMLLDSEDITDFLTQFTRMMATALAGQGQAVWCAVTLLREKRAATVASSDPRAEALDEIQYTFGNGPCMTAARTHTVIHVPDVTTEHRWPGYTDAAARAGVASVLGVPFELAGEARAALNIYSTRTDQYDEAAIEAIGHQVGLASSALRLAVRLAGHRDTEADLAAALTSRTTIDLAVGIIMAQNRCPQQQAFDILRSASNHRNRKLRDLAAELVTTVGSGPAETHFHP</sequence>
<dbReference type="InterPro" id="IPR005561">
    <property type="entry name" value="ANTAR"/>
</dbReference>
<keyword evidence="3" id="KW-0805">Transcription regulation</keyword>
<evidence type="ECO:0000256" key="3">
    <source>
        <dbReference type="ARBA" id="ARBA00023015"/>
    </source>
</evidence>
<reference evidence="8" key="1">
    <citation type="journal article" date="2019" name="Int. J. Syst. Evol. Microbiol.">
        <title>The Global Catalogue of Microorganisms (GCM) 10K type strain sequencing project: providing services to taxonomists for standard genome sequencing and annotation.</title>
        <authorList>
            <consortium name="The Broad Institute Genomics Platform"/>
            <consortium name="The Broad Institute Genome Sequencing Center for Infectious Disease"/>
            <person name="Wu L."/>
            <person name="Ma J."/>
        </authorList>
    </citation>
    <scope>NUCLEOTIDE SEQUENCE [LARGE SCALE GENOMIC DNA]</scope>
    <source>
        <strain evidence="8">JCM 14735</strain>
    </source>
</reference>
<keyword evidence="8" id="KW-1185">Reference proteome</keyword>
<evidence type="ECO:0000256" key="1">
    <source>
        <dbReference type="ARBA" id="ARBA00022679"/>
    </source>
</evidence>
<dbReference type="InterPro" id="IPR036388">
    <property type="entry name" value="WH-like_DNA-bd_sf"/>
</dbReference>
<dbReference type="EMBL" id="BAAAOA010000020">
    <property type="protein sequence ID" value="GAA1760870.1"/>
    <property type="molecule type" value="Genomic_DNA"/>
</dbReference>
<dbReference type="PROSITE" id="PS50921">
    <property type="entry name" value="ANTAR"/>
    <property type="match status" value="1"/>
</dbReference>
<name>A0ABP4WVT9_9MICC</name>
<feature type="domain" description="ANTAR" evidence="6">
    <location>
        <begin position="236"/>
        <end position="297"/>
    </location>
</feature>
<dbReference type="SUPFAM" id="SSF55781">
    <property type="entry name" value="GAF domain-like"/>
    <property type="match status" value="1"/>
</dbReference>
<evidence type="ECO:0000313" key="8">
    <source>
        <dbReference type="Proteomes" id="UP001501204"/>
    </source>
</evidence>
<accession>A0ABP4WVT9</accession>
<protein>
    <recommendedName>
        <fullName evidence="6">ANTAR domain-containing protein</fullName>
    </recommendedName>
</protein>
<feature type="region of interest" description="Disordered" evidence="5">
    <location>
        <begin position="1"/>
        <end position="22"/>
    </location>
</feature>
<dbReference type="InterPro" id="IPR011006">
    <property type="entry name" value="CheY-like_superfamily"/>
</dbReference>
<evidence type="ECO:0000256" key="2">
    <source>
        <dbReference type="ARBA" id="ARBA00022777"/>
    </source>
</evidence>
<dbReference type="SMART" id="SM01012">
    <property type="entry name" value="ANTAR"/>
    <property type="match status" value="1"/>
</dbReference>